<name>A0ABS8T2Z2_DATST</name>
<feature type="compositionally biased region" description="Acidic residues" evidence="1">
    <location>
        <begin position="30"/>
        <end position="43"/>
    </location>
</feature>
<dbReference type="Proteomes" id="UP000823775">
    <property type="component" value="Unassembled WGS sequence"/>
</dbReference>
<proteinExistence type="predicted"/>
<protein>
    <submittedName>
        <fullName evidence="2">Uncharacterized protein</fullName>
    </submittedName>
</protein>
<feature type="compositionally biased region" description="Polar residues" evidence="1">
    <location>
        <begin position="47"/>
        <end position="62"/>
    </location>
</feature>
<reference evidence="2 3" key="1">
    <citation type="journal article" date="2021" name="BMC Genomics">
        <title>Datura genome reveals duplications of psychoactive alkaloid biosynthetic genes and high mutation rate following tissue culture.</title>
        <authorList>
            <person name="Rajewski A."/>
            <person name="Carter-House D."/>
            <person name="Stajich J."/>
            <person name="Litt A."/>
        </authorList>
    </citation>
    <scope>NUCLEOTIDE SEQUENCE [LARGE SCALE GENOMIC DNA]</scope>
    <source>
        <strain evidence="2">AR-01</strain>
    </source>
</reference>
<sequence length="209" mass="23283">MLPKFQPTRSGAQRRNGIPETTDHLRDENTDSEEEIQETETEEPSPYYQTRSVARQQVATSQSDEGNDSSTNGSSSGEAGSDSGEESGNEAIRSPVGDSEPLRGDVLKAKTSGFRDSLCWKVKGADKYFYEGLTTTARGHLKQSIAEEVRIIDSELVEEAHIPILARINVETPATKKYDLEKSMDETRYDLKHKNRSLRYSIPVGKVQE</sequence>
<evidence type="ECO:0000256" key="1">
    <source>
        <dbReference type="SAM" id="MobiDB-lite"/>
    </source>
</evidence>
<evidence type="ECO:0000313" key="2">
    <source>
        <dbReference type="EMBL" id="MCD7465731.1"/>
    </source>
</evidence>
<feature type="compositionally biased region" description="Low complexity" evidence="1">
    <location>
        <begin position="68"/>
        <end position="82"/>
    </location>
</feature>
<keyword evidence="3" id="KW-1185">Reference proteome</keyword>
<dbReference type="EMBL" id="JACEIK010001074">
    <property type="protein sequence ID" value="MCD7465731.1"/>
    <property type="molecule type" value="Genomic_DNA"/>
</dbReference>
<organism evidence="2 3">
    <name type="scientific">Datura stramonium</name>
    <name type="common">Jimsonweed</name>
    <name type="synonym">Common thornapple</name>
    <dbReference type="NCBI Taxonomy" id="4076"/>
    <lineage>
        <taxon>Eukaryota</taxon>
        <taxon>Viridiplantae</taxon>
        <taxon>Streptophyta</taxon>
        <taxon>Embryophyta</taxon>
        <taxon>Tracheophyta</taxon>
        <taxon>Spermatophyta</taxon>
        <taxon>Magnoliopsida</taxon>
        <taxon>eudicotyledons</taxon>
        <taxon>Gunneridae</taxon>
        <taxon>Pentapetalae</taxon>
        <taxon>asterids</taxon>
        <taxon>lamiids</taxon>
        <taxon>Solanales</taxon>
        <taxon>Solanaceae</taxon>
        <taxon>Solanoideae</taxon>
        <taxon>Datureae</taxon>
        <taxon>Datura</taxon>
    </lineage>
</organism>
<comment type="caution">
    <text evidence="2">The sequence shown here is derived from an EMBL/GenBank/DDBJ whole genome shotgun (WGS) entry which is preliminary data.</text>
</comment>
<accession>A0ABS8T2Z2</accession>
<gene>
    <name evidence="2" type="ORF">HAX54_001823</name>
</gene>
<feature type="region of interest" description="Disordered" evidence="1">
    <location>
        <begin position="1"/>
        <end position="104"/>
    </location>
</feature>
<evidence type="ECO:0000313" key="3">
    <source>
        <dbReference type="Proteomes" id="UP000823775"/>
    </source>
</evidence>